<dbReference type="InterPro" id="IPR023214">
    <property type="entry name" value="HAD_sf"/>
</dbReference>
<protein>
    <submittedName>
        <fullName evidence="2">Acid phosphatase</fullName>
    </submittedName>
</protein>
<proteinExistence type="predicted"/>
<dbReference type="Pfam" id="PF12710">
    <property type="entry name" value="HAD"/>
    <property type="match status" value="1"/>
</dbReference>
<sequence>MNKQIYNTHNRDDQPFIHDGNHASDGSEPALASWRDGPTKRAILQFVEQVTDRNSPTYVAPAKRIAAFDNDGTLWCEKPSYTQELFIIQHFRHCVEADPQLREVQPYKAFWENDRAYFKNLTIQELGVIIIQAVSSSLQADYEAEIHDFFVHNQHPTYHRPFTETAYVPMLELVCYLQDNAFQVYIVTGGDTDFVRSVSEIMYGIPRSHVIGTSVEIKLDVRDGQPILARQNKIIEPFNEGTGKAINMHLHIGQRPILSVGNSDGDIDMLHFTTHPDHPTLPLLIQHDDDEREFAYDTGAKKAQEMARERGWHIISMKKDFQRVFAFED</sequence>
<organism evidence="2 3">
    <name type="scientific">Dictyobacter arantiisoli</name>
    <dbReference type="NCBI Taxonomy" id="2014874"/>
    <lineage>
        <taxon>Bacteria</taxon>
        <taxon>Bacillati</taxon>
        <taxon>Chloroflexota</taxon>
        <taxon>Ktedonobacteria</taxon>
        <taxon>Ktedonobacterales</taxon>
        <taxon>Dictyobacteraceae</taxon>
        <taxon>Dictyobacter</taxon>
    </lineage>
</organism>
<dbReference type="InterPro" id="IPR036412">
    <property type="entry name" value="HAD-like_sf"/>
</dbReference>
<gene>
    <name evidence="2" type="ORF">KDI_04720</name>
</gene>
<dbReference type="AlphaFoldDB" id="A0A5A5T6B6"/>
<evidence type="ECO:0000256" key="1">
    <source>
        <dbReference type="SAM" id="MobiDB-lite"/>
    </source>
</evidence>
<dbReference type="OrthoDB" id="9799365at2"/>
<reference evidence="2 3" key="1">
    <citation type="submission" date="2019-01" db="EMBL/GenBank/DDBJ databases">
        <title>Draft genome sequence of Dictyobacter sp. Uno17.</title>
        <authorList>
            <person name="Wang C.M."/>
            <person name="Zheng Y."/>
            <person name="Sakai Y."/>
            <person name="Abe K."/>
            <person name="Yokota A."/>
            <person name="Yabe S."/>
        </authorList>
    </citation>
    <scope>NUCLEOTIDE SEQUENCE [LARGE SCALE GENOMIC DNA]</scope>
    <source>
        <strain evidence="2 3">Uno17</strain>
    </source>
</reference>
<feature type="compositionally biased region" description="Basic and acidic residues" evidence="1">
    <location>
        <begin position="9"/>
        <end position="22"/>
    </location>
</feature>
<accession>A0A5A5T6B6</accession>
<dbReference type="EMBL" id="BIXY01000004">
    <property type="protein sequence ID" value="GCF06908.1"/>
    <property type="molecule type" value="Genomic_DNA"/>
</dbReference>
<comment type="caution">
    <text evidence="2">The sequence shown here is derived from an EMBL/GenBank/DDBJ whole genome shotgun (WGS) entry which is preliminary data.</text>
</comment>
<evidence type="ECO:0000313" key="2">
    <source>
        <dbReference type="EMBL" id="GCF06908.1"/>
    </source>
</evidence>
<dbReference type="SUPFAM" id="SSF56784">
    <property type="entry name" value="HAD-like"/>
    <property type="match status" value="1"/>
</dbReference>
<dbReference type="Gene3D" id="3.40.50.1000">
    <property type="entry name" value="HAD superfamily/HAD-like"/>
    <property type="match status" value="1"/>
</dbReference>
<feature type="region of interest" description="Disordered" evidence="1">
    <location>
        <begin position="1"/>
        <end position="33"/>
    </location>
</feature>
<dbReference type="Proteomes" id="UP000322530">
    <property type="component" value="Unassembled WGS sequence"/>
</dbReference>
<name>A0A5A5T6B6_9CHLR</name>
<dbReference type="RefSeq" id="WP_149399962.1">
    <property type="nucleotide sequence ID" value="NZ_BIXY01000004.1"/>
</dbReference>
<keyword evidence="3" id="KW-1185">Reference proteome</keyword>
<evidence type="ECO:0000313" key="3">
    <source>
        <dbReference type="Proteomes" id="UP000322530"/>
    </source>
</evidence>